<feature type="transmembrane region" description="Helical" evidence="7">
    <location>
        <begin position="74"/>
        <end position="94"/>
    </location>
</feature>
<organism evidence="9 10">
    <name type="scientific">Elaeis guineensis var. tenera</name>
    <name type="common">Oil palm</name>
    <dbReference type="NCBI Taxonomy" id="51953"/>
    <lineage>
        <taxon>Eukaryota</taxon>
        <taxon>Viridiplantae</taxon>
        <taxon>Streptophyta</taxon>
        <taxon>Embryophyta</taxon>
        <taxon>Tracheophyta</taxon>
        <taxon>Spermatophyta</taxon>
        <taxon>Magnoliopsida</taxon>
        <taxon>Liliopsida</taxon>
        <taxon>Arecaceae</taxon>
        <taxon>Arecoideae</taxon>
        <taxon>Cocoseae</taxon>
        <taxon>Elaeidinae</taxon>
        <taxon>Elaeis</taxon>
    </lineage>
</organism>
<feature type="transmembrane region" description="Helical" evidence="7">
    <location>
        <begin position="100"/>
        <end position="121"/>
    </location>
</feature>
<protein>
    <submittedName>
        <fullName evidence="10">Amino acid transporter AVT1B</fullName>
    </submittedName>
</protein>
<evidence type="ECO:0000313" key="10">
    <source>
        <dbReference type="RefSeq" id="XP_010910787.1"/>
    </source>
</evidence>
<keyword evidence="5 7" id="KW-1133">Transmembrane helix</keyword>
<keyword evidence="9" id="KW-1185">Reference proteome</keyword>
<dbReference type="PANTHER" id="PTHR48017">
    <property type="entry name" value="OS05G0424000 PROTEIN-RELATED"/>
    <property type="match status" value="1"/>
</dbReference>
<comment type="subcellular location">
    <subcellularLocation>
        <location evidence="1">Membrane</location>
    </subcellularLocation>
</comment>
<feature type="domain" description="Amino acid transporter transmembrane" evidence="8">
    <location>
        <begin position="2"/>
        <end position="152"/>
    </location>
</feature>
<keyword evidence="3 7" id="KW-0812">Transmembrane</keyword>
<keyword evidence="2" id="KW-0813">Transport</keyword>
<gene>
    <name evidence="10" type="primary">LOC105036750</name>
</gene>
<feature type="transmembrane region" description="Helical" evidence="7">
    <location>
        <begin position="133"/>
        <end position="153"/>
    </location>
</feature>
<dbReference type="Pfam" id="PF01490">
    <property type="entry name" value="Aa_trans"/>
    <property type="match status" value="1"/>
</dbReference>
<dbReference type="RefSeq" id="XP_010910787.1">
    <property type="nucleotide sequence ID" value="XM_010912485.1"/>
</dbReference>
<evidence type="ECO:0000256" key="5">
    <source>
        <dbReference type="ARBA" id="ARBA00022989"/>
    </source>
</evidence>
<dbReference type="AlphaFoldDB" id="A0A6I9QJR2"/>
<evidence type="ECO:0000256" key="4">
    <source>
        <dbReference type="ARBA" id="ARBA00022970"/>
    </source>
</evidence>
<keyword evidence="6 7" id="KW-0472">Membrane</keyword>
<accession>A0A6I9QJR2</accession>
<dbReference type="Proteomes" id="UP000504607">
    <property type="component" value="Unplaced"/>
</dbReference>
<dbReference type="InParanoid" id="A0A6I9QJR2"/>
<evidence type="ECO:0000256" key="2">
    <source>
        <dbReference type="ARBA" id="ARBA00022448"/>
    </source>
</evidence>
<evidence type="ECO:0000256" key="3">
    <source>
        <dbReference type="ARBA" id="ARBA00022692"/>
    </source>
</evidence>
<evidence type="ECO:0000256" key="1">
    <source>
        <dbReference type="ARBA" id="ARBA00004370"/>
    </source>
</evidence>
<name>A0A6I9QJR2_ELAGV</name>
<sequence length="161" mass="17357">MFAGVAVMGYLMFGESTLSQFTLNMPHNLAASKLAVWTTVVNPVSKYALTLTPLALSLEELIPANHLKSHTYAIIIRTALVLSTLFVALSVPFFGLMMSLIGSLLTMLVTLVLPCACFLSILRGQVTWTQVSLCILIIIVGVVCSTFGTYSALSKIIQNLS</sequence>
<dbReference type="GO" id="GO:0006865">
    <property type="term" value="P:amino acid transport"/>
    <property type="evidence" value="ECO:0007669"/>
    <property type="project" value="UniProtKB-KW"/>
</dbReference>
<dbReference type="InterPro" id="IPR013057">
    <property type="entry name" value="AA_transpt_TM"/>
</dbReference>
<dbReference type="GO" id="GO:0016020">
    <property type="term" value="C:membrane"/>
    <property type="evidence" value="ECO:0007669"/>
    <property type="project" value="UniProtKB-SubCell"/>
</dbReference>
<evidence type="ECO:0000313" key="9">
    <source>
        <dbReference type="Proteomes" id="UP000504607"/>
    </source>
</evidence>
<evidence type="ECO:0000256" key="7">
    <source>
        <dbReference type="SAM" id="Phobius"/>
    </source>
</evidence>
<dbReference type="OrthoDB" id="655540at2759"/>
<evidence type="ECO:0000259" key="8">
    <source>
        <dbReference type="Pfam" id="PF01490"/>
    </source>
</evidence>
<reference evidence="10" key="1">
    <citation type="submission" date="2025-08" db="UniProtKB">
        <authorList>
            <consortium name="RefSeq"/>
        </authorList>
    </citation>
    <scope>IDENTIFICATION</scope>
</reference>
<keyword evidence="4" id="KW-0029">Amino-acid transport</keyword>
<evidence type="ECO:0000256" key="6">
    <source>
        <dbReference type="ARBA" id="ARBA00023136"/>
    </source>
</evidence>
<proteinExistence type="predicted"/>